<comment type="caution">
    <text evidence="2">The sequence shown here is derived from an EMBL/GenBank/DDBJ whole genome shotgun (WGS) entry which is preliminary data.</text>
</comment>
<dbReference type="GO" id="GO:0009570">
    <property type="term" value="C:chloroplast stroma"/>
    <property type="evidence" value="ECO:0007669"/>
    <property type="project" value="TreeGrafter"/>
</dbReference>
<keyword evidence="1" id="KW-0175">Coiled coil</keyword>
<dbReference type="PANTHER" id="PTHR36333:SF1">
    <property type="entry name" value="DIMETHYLALLYL, ADENOSINE TRNA METHYLTHIOTRANSFERASE"/>
    <property type="match status" value="1"/>
</dbReference>
<name>A0AAP0FTT3_9ASPA</name>
<evidence type="ECO:0000256" key="1">
    <source>
        <dbReference type="SAM" id="Coils"/>
    </source>
</evidence>
<proteinExistence type="predicted"/>
<protein>
    <submittedName>
        <fullName evidence="2">Uncharacterized protein</fullName>
    </submittedName>
</protein>
<gene>
    <name evidence="2" type="ORF">KSP39_PZI023578</name>
</gene>
<dbReference type="PANTHER" id="PTHR36333">
    <property type="entry name" value="DIMETHYLALLYL, ADENOSINE TRNA METHYLTHIOTRANSFERASE"/>
    <property type="match status" value="1"/>
</dbReference>
<evidence type="ECO:0000313" key="2">
    <source>
        <dbReference type="EMBL" id="KAK8914418.1"/>
    </source>
</evidence>
<evidence type="ECO:0000313" key="3">
    <source>
        <dbReference type="Proteomes" id="UP001418222"/>
    </source>
</evidence>
<feature type="coiled-coil region" evidence="1">
    <location>
        <begin position="80"/>
        <end position="110"/>
    </location>
</feature>
<organism evidence="2 3">
    <name type="scientific">Platanthera zijinensis</name>
    <dbReference type="NCBI Taxonomy" id="2320716"/>
    <lineage>
        <taxon>Eukaryota</taxon>
        <taxon>Viridiplantae</taxon>
        <taxon>Streptophyta</taxon>
        <taxon>Embryophyta</taxon>
        <taxon>Tracheophyta</taxon>
        <taxon>Spermatophyta</taxon>
        <taxon>Magnoliopsida</taxon>
        <taxon>Liliopsida</taxon>
        <taxon>Asparagales</taxon>
        <taxon>Orchidaceae</taxon>
        <taxon>Orchidoideae</taxon>
        <taxon>Orchideae</taxon>
        <taxon>Orchidinae</taxon>
        <taxon>Platanthera</taxon>
    </lineage>
</organism>
<dbReference type="AlphaFoldDB" id="A0AAP0FTT3"/>
<dbReference type="EMBL" id="JBBWWQ010000021">
    <property type="protein sequence ID" value="KAK8914418.1"/>
    <property type="molecule type" value="Genomic_DNA"/>
</dbReference>
<dbReference type="Proteomes" id="UP001418222">
    <property type="component" value="Unassembled WGS sequence"/>
</dbReference>
<keyword evidence="3" id="KW-1185">Reference proteome</keyword>
<reference evidence="2 3" key="1">
    <citation type="journal article" date="2022" name="Nat. Plants">
        <title>Genomes of leafy and leafless Platanthera orchids illuminate the evolution of mycoheterotrophy.</title>
        <authorList>
            <person name="Li M.H."/>
            <person name="Liu K.W."/>
            <person name="Li Z."/>
            <person name="Lu H.C."/>
            <person name="Ye Q.L."/>
            <person name="Zhang D."/>
            <person name="Wang J.Y."/>
            <person name="Li Y.F."/>
            <person name="Zhong Z.M."/>
            <person name="Liu X."/>
            <person name="Yu X."/>
            <person name="Liu D.K."/>
            <person name="Tu X.D."/>
            <person name="Liu B."/>
            <person name="Hao Y."/>
            <person name="Liao X.Y."/>
            <person name="Jiang Y.T."/>
            <person name="Sun W.H."/>
            <person name="Chen J."/>
            <person name="Chen Y.Q."/>
            <person name="Ai Y."/>
            <person name="Zhai J.W."/>
            <person name="Wu S.S."/>
            <person name="Zhou Z."/>
            <person name="Hsiao Y.Y."/>
            <person name="Wu W.L."/>
            <person name="Chen Y.Y."/>
            <person name="Lin Y.F."/>
            <person name="Hsu J.L."/>
            <person name="Li C.Y."/>
            <person name="Wang Z.W."/>
            <person name="Zhao X."/>
            <person name="Zhong W.Y."/>
            <person name="Ma X.K."/>
            <person name="Ma L."/>
            <person name="Huang J."/>
            <person name="Chen G.Z."/>
            <person name="Huang M.Z."/>
            <person name="Huang L."/>
            <person name="Peng D.H."/>
            <person name="Luo Y.B."/>
            <person name="Zou S.Q."/>
            <person name="Chen S.P."/>
            <person name="Lan S."/>
            <person name="Tsai W.C."/>
            <person name="Van de Peer Y."/>
            <person name="Liu Z.J."/>
        </authorList>
    </citation>
    <scope>NUCLEOTIDE SEQUENCE [LARGE SCALE GENOMIC DNA]</scope>
    <source>
        <strain evidence="2">Lor287</strain>
    </source>
</reference>
<sequence length="178" mass="19917">MIRRIGSKQVSVNRVTLLRCSSALGEKQGGECSAPLGAHRPGEWRELSLIDVSPPSELVEDPEGILGPPKSGHISRLEFRRKLEKDADAREELSRQVREEHERRRALREEMEDRLIEFEALEKVLLEGIVHHRSRSVAVPFGDACPPKKALTSVGIPLLPEEGKILPQLHFLPETTTG</sequence>
<accession>A0AAP0FTT3</accession>